<proteinExistence type="predicted"/>
<protein>
    <submittedName>
        <fullName evidence="1">Uncharacterized protein</fullName>
    </submittedName>
</protein>
<dbReference type="OrthoDB" id="6109at2759"/>
<organism evidence="2">
    <name type="scientific">Perkinsus marinus (strain ATCC 50983 / TXsc)</name>
    <dbReference type="NCBI Taxonomy" id="423536"/>
    <lineage>
        <taxon>Eukaryota</taxon>
        <taxon>Sar</taxon>
        <taxon>Alveolata</taxon>
        <taxon>Perkinsozoa</taxon>
        <taxon>Perkinsea</taxon>
        <taxon>Perkinsida</taxon>
        <taxon>Perkinsidae</taxon>
        <taxon>Perkinsus</taxon>
    </lineage>
</organism>
<dbReference type="InParanoid" id="C5L2I2"/>
<gene>
    <name evidence="1" type="ORF">Pmar_PMAR021726</name>
</gene>
<sequence>NSSDFTVLSRLFTHLVTMLPSPGSLNAAVQREPVAYRQSQALPDEPTPVVDGEVCR</sequence>
<dbReference type="RefSeq" id="XP_002777260.1">
    <property type="nucleotide sequence ID" value="XM_002777214.1"/>
</dbReference>
<dbReference type="AlphaFoldDB" id="C5L2I2"/>
<feature type="non-terminal residue" evidence="1">
    <location>
        <position position="56"/>
    </location>
</feature>
<evidence type="ECO:0000313" key="1">
    <source>
        <dbReference type="EMBL" id="EER09076.1"/>
    </source>
</evidence>
<evidence type="ECO:0000313" key="2">
    <source>
        <dbReference type="Proteomes" id="UP000007800"/>
    </source>
</evidence>
<dbReference type="Proteomes" id="UP000007800">
    <property type="component" value="Unassembled WGS sequence"/>
</dbReference>
<reference evidence="1 2" key="1">
    <citation type="submission" date="2008-07" db="EMBL/GenBank/DDBJ databases">
        <authorList>
            <person name="El-Sayed N."/>
            <person name="Caler E."/>
            <person name="Inman J."/>
            <person name="Amedeo P."/>
            <person name="Hass B."/>
            <person name="Wortman J."/>
        </authorList>
    </citation>
    <scope>NUCLEOTIDE SEQUENCE [LARGE SCALE GENOMIC DNA]</scope>
    <source>
        <strain evidence="2">ATCC 50983 / TXsc</strain>
    </source>
</reference>
<name>C5L2I2_PERM5</name>
<feature type="non-terminal residue" evidence="1">
    <location>
        <position position="1"/>
    </location>
</feature>
<keyword evidence="2" id="KW-1185">Reference proteome</keyword>
<dbReference type="GeneID" id="9065162"/>
<dbReference type="EMBL" id="GG678592">
    <property type="protein sequence ID" value="EER09076.1"/>
    <property type="molecule type" value="Genomic_DNA"/>
</dbReference>
<accession>C5L2I2</accession>